<protein>
    <submittedName>
        <fullName evidence="2">Uncharacterized protein</fullName>
    </submittedName>
</protein>
<comment type="caution">
    <text evidence="2">The sequence shown here is derived from an EMBL/GenBank/DDBJ whole genome shotgun (WGS) entry which is preliminary data.</text>
</comment>
<evidence type="ECO:0000313" key="3">
    <source>
        <dbReference type="Proteomes" id="UP000319771"/>
    </source>
</evidence>
<organism evidence="2 3">
    <name type="scientific">Eiseniibacteriota bacterium</name>
    <dbReference type="NCBI Taxonomy" id="2212470"/>
    <lineage>
        <taxon>Bacteria</taxon>
        <taxon>Candidatus Eiseniibacteriota</taxon>
    </lineage>
</organism>
<dbReference type="EMBL" id="VBPB01000154">
    <property type="protein sequence ID" value="TMQ71612.1"/>
    <property type="molecule type" value="Genomic_DNA"/>
</dbReference>
<dbReference type="AlphaFoldDB" id="A0A538U6T7"/>
<evidence type="ECO:0000256" key="1">
    <source>
        <dbReference type="SAM" id="SignalP"/>
    </source>
</evidence>
<dbReference type="PROSITE" id="PS51257">
    <property type="entry name" value="PROKAR_LIPOPROTEIN"/>
    <property type="match status" value="1"/>
</dbReference>
<proteinExistence type="predicted"/>
<feature type="chain" id="PRO_5021705984" evidence="1">
    <location>
        <begin position="22"/>
        <end position="234"/>
    </location>
</feature>
<name>A0A538U6T7_UNCEI</name>
<feature type="signal peptide" evidence="1">
    <location>
        <begin position="1"/>
        <end position="21"/>
    </location>
</feature>
<dbReference type="Proteomes" id="UP000319771">
    <property type="component" value="Unassembled WGS sequence"/>
</dbReference>
<reference evidence="2 3" key="1">
    <citation type="journal article" date="2019" name="Nat. Microbiol.">
        <title>Mediterranean grassland soil C-N compound turnover is dependent on rainfall and depth, and is mediated by genomically divergent microorganisms.</title>
        <authorList>
            <person name="Diamond S."/>
            <person name="Andeer P.F."/>
            <person name="Li Z."/>
            <person name="Crits-Christoph A."/>
            <person name="Burstein D."/>
            <person name="Anantharaman K."/>
            <person name="Lane K.R."/>
            <person name="Thomas B.C."/>
            <person name="Pan C."/>
            <person name="Northen T.R."/>
            <person name="Banfield J.F."/>
        </authorList>
    </citation>
    <scope>NUCLEOTIDE SEQUENCE [LARGE SCALE GENOMIC DNA]</scope>
    <source>
        <strain evidence="2">WS_11</strain>
    </source>
</reference>
<sequence>MPRSSFVLMLLGMLACAPAYAGEPRLFLSWHAPYGRPGASDRLWMDCQRMNKLDTLFMSFDPGVTTSGFTSFLATIRINALDGDTLSSLWDSPSATGLPVWMKVEWQPDSTSGCGTPFHSSGMGGASLFHARDGGRVLRIVYAVAYQDSVDVEAGQRYGLARILIRRPGVGPGCHQPVCIRWTEAVLSHIAGVSLSVTPKGMAVSLNATSGAGCAEAVATPPAKSDSLPPAPGR</sequence>
<gene>
    <name evidence="2" type="ORF">E6K81_09665</name>
</gene>
<keyword evidence="1" id="KW-0732">Signal</keyword>
<evidence type="ECO:0000313" key="2">
    <source>
        <dbReference type="EMBL" id="TMQ71612.1"/>
    </source>
</evidence>
<accession>A0A538U6T7</accession>